<accession>A0A0P9TW44</accession>
<sequence length="354" mass="38873">MAAQLATAPPAPAAIQRWVVSGFVLLIEHRSAGVRACLLAVLTTHGPPAQLGDLLGRKLLAFHVDGAGKLETDSRKVLFGLLLDSPQAGAALVCGIWVAPVEVRRIKEVLERLDHLEARAGQILELKAQRRNCTRYTRQLVGQPELWRSRSTITANVEAAGLYLDWGIQLTLPDNVALMLVPVEAPERGTKPRGIKFVQTNLVAGLQFLDVRAVNHGHYLRKTPRSARRGQGLKYLIRACPPIQHGQKASNWIGSSHSSVAPSQTMTGKKMAHVVEETVQYLKKTPKSVLGSVVWDTLYQIASKVPVSGIYRCEGCGDEITSNKDDIFPPQNKHQHANKAKVEWRLIVETQTNG</sequence>
<dbReference type="PATRIC" id="fig|53707.9.peg.5455"/>
<evidence type="ECO:0000313" key="2">
    <source>
        <dbReference type="Proteomes" id="UP000050265"/>
    </source>
</evidence>
<organism evidence="1 2">
    <name type="scientific">Pseudomonas amygdali pv. lachrymans</name>
    <name type="common">Pseudomonas syringae pv. lachrymans</name>
    <dbReference type="NCBI Taxonomy" id="53707"/>
    <lineage>
        <taxon>Bacteria</taxon>
        <taxon>Pseudomonadati</taxon>
        <taxon>Pseudomonadota</taxon>
        <taxon>Gammaproteobacteria</taxon>
        <taxon>Pseudomonadales</taxon>
        <taxon>Pseudomonadaceae</taxon>
        <taxon>Pseudomonas</taxon>
        <taxon>Pseudomonas amygdali</taxon>
    </lineage>
</organism>
<dbReference type="AlphaFoldDB" id="A0A0P9TW44"/>
<name>A0A0P9TW44_PSEAV</name>
<dbReference type="EMBL" id="LJQP01000052">
    <property type="protein sequence ID" value="KPX76274.1"/>
    <property type="molecule type" value="Genomic_DNA"/>
</dbReference>
<comment type="caution">
    <text evidence="1">The sequence shown here is derived from an EMBL/GenBank/DDBJ whole genome shotgun (WGS) entry which is preliminary data.</text>
</comment>
<evidence type="ECO:0000313" key="1">
    <source>
        <dbReference type="EMBL" id="KPX76274.1"/>
    </source>
</evidence>
<gene>
    <name evidence="1" type="ORF">ALO35_05768</name>
</gene>
<proteinExistence type="predicted"/>
<protein>
    <submittedName>
        <fullName evidence="1">Protein L</fullName>
    </submittedName>
</protein>
<reference evidence="1 2" key="1">
    <citation type="submission" date="2015-09" db="EMBL/GenBank/DDBJ databases">
        <title>Genome announcement of multiple Pseudomonas syringae strains.</title>
        <authorList>
            <person name="Thakur S."/>
            <person name="Wang P.W."/>
            <person name="Gong Y."/>
            <person name="Weir B.S."/>
            <person name="Guttman D.S."/>
        </authorList>
    </citation>
    <scope>NUCLEOTIDE SEQUENCE [LARGE SCALE GENOMIC DNA]</scope>
    <source>
        <strain evidence="1 2">ICMP3507</strain>
    </source>
</reference>
<dbReference type="Proteomes" id="UP000050265">
    <property type="component" value="Unassembled WGS sequence"/>
</dbReference>